<evidence type="ECO:0000313" key="7">
    <source>
        <dbReference type="EMBL" id="OGK52787.1"/>
    </source>
</evidence>
<dbReference type="Proteomes" id="UP000176480">
    <property type="component" value="Unassembled WGS sequence"/>
</dbReference>
<protein>
    <recommendedName>
        <fullName evidence="9">BioF2-like acetyltransferase domain-containing protein</fullName>
    </recommendedName>
</protein>
<dbReference type="PANTHER" id="PTHR36174:SF1">
    <property type="entry name" value="LIPID II:GLYCINE GLYCYLTRANSFERASE"/>
    <property type="match status" value="1"/>
</dbReference>
<dbReference type="EMBL" id="MGAR01000001">
    <property type="protein sequence ID" value="OGK52787.1"/>
    <property type="molecule type" value="Genomic_DNA"/>
</dbReference>
<keyword evidence="5" id="KW-0012">Acyltransferase</keyword>
<keyword evidence="3" id="KW-0133">Cell shape</keyword>
<dbReference type="AlphaFoldDB" id="A0A1F7JAZ8"/>
<evidence type="ECO:0000256" key="5">
    <source>
        <dbReference type="ARBA" id="ARBA00023315"/>
    </source>
</evidence>
<organism evidence="7 8">
    <name type="scientific">Candidatus Roizmanbacteria bacterium RIFCSPLOWO2_01_FULL_41_22</name>
    <dbReference type="NCBI Taxonomy" id="1802067"/>
    <lineage>
        <taxon>Bacteria</taxon>
        <taxon>Candidatus Roizmaniibacteriota</taxon>
    </lineage>
</organism>
<dbReference type="InterPro" id="IPR003447">
    <property type="entry name" value="FEMABX"/>
</dbReference>
<evidence type="ECO:0000313" key="8">
    <source>
        <dbReference type="Proteomes" id="UP000176480"/>
    </source>
</evidence>
<keyword evidence="6" id="KW-0961">Cell wall biogenesis/degradation</keyword>
<accession>A0A1F7JAZ8</accession>
<dbReference type="STRING" id="1802067.A2966_04750"/>
<comment type="caution">
    <text evidence="7">The sequence shown here is derived from an EMBL/GenBank/DDBJ whole genome shotgun (WGS) entry which is preliminary data.</text>
</comment>
<dbReference type="Pfam" id="PF02388">
    <property type="entry name" value="FemAB"/>
    <property type="match status" value="2"/>
</dbReference>
<dbReference type="InterPro" id="IPR016181">
    <property type="entry name" value="Acyl_CoA_acyltransferase"/>
</dbReference>
<dbReference type="PROSITE" id="PS51191">
    <property type="entry name" value="FEMABX"/>
    <property type="match status" value="1"/>
</dbReference>
<evidence type="ECO:0000256" key="3">
    <source>
        <dbReference type="ARBA" id="ARBA00022960"/>
    </source>
</evidence>
<keyword evidence="2" id="KW-0808">Transferase</keyword>
<evidence type="ECO:0008006" key="9">
    <source>
        <dbReference type="Google" id="ProtNLM"/>
    </source>
</evidence>
<evidence type="ECO:0000256" key="4">
    <source>
        <dbReference type="ARBA" id="ARBA00022984"/>
    </source>
</evidence>
<name>A0A1F7JAZ8_9BACT</name>
<evidence type="ECO:0000256" key="1">
    <source>
        <dbReference type="ARBA" id="ARBA00009943"/>
    </source>
</evidence>
<sequence length="326" mass="37990">MIKPIADDFNKDEYNAVAHHPLQSWQWGEARQKMGLTVMRLGEFARDRLVNVFQLTLHPLPFSPWCIGYLPRSSQPSQPVIDFLKDYGKKNGIIFFKIEPYETNRNVLKELRPSPHPLFPLFTQILDLQKTEGDLFNNLKSKTRYNIRLAQKKGVTIIEQSNDKGFAIFSRLYFETTKRQKYFGHSPHYHKIIWETLRNEIVHILIAYFQGQPIAAYELFYFDHILYYPYGGSSLEHRNVMGANLLMWEAIRLGQKLGAKKFDLWGSLPPGYDNSDSWSGFTRFKEGYGGQFTKLAGSFDLIINQKLYLIYNLLHSVRQIVLGIKV</sequence>
<dbReference type="PANTHER" id="PTHR36174">
    <property type="entry name" value="LIPID II:GLYCINE GLYCYLTRANSFERASE"/>
    <property type="match status" value="1"/>
</dbReference>
<comment type="similarity">
    <text evidence="1">Belongs to the FemABX family.</text>
</comment>
<proteinExistence type="inferred from homology"/>
<dbReference type="GO" id="GO:0071555">
    <property type="term" value="P:cell wall organization"/>
    <property type="evidence" value="ECO:0007669"/>
    <property type="project" value="UniProtKB-KW"/>
</dbReference>
<dbReference type="GO" id="GO:0009252">
    <property type="term" value="P:peptidoglycan biosynthetic process"/>
    <property type="evidence" value="ECO:0007669"/>
    <property type="project" value="UniProtKB-KW"/>
</dbReference>
<dbReference type="GO" id="GO:0008360">
    <property type="term" value="P:regulation of cell shape"/>
    <property type="evidence" value="ECO:0007669"/>
    <property type="project" value="UniProtKB-KW"/>
</dbReference>
<gene>
    <name evidence="7" type="ORF">A2966_04750</name>
</gene>
<reference evidence="7 8" key="1">
    <citation type="journal article" date="2016" name="Nat. Commun.">
        <title>Thousands of microbial genomes shed light on interconnected biogeochemical processes in an aquifer system.</title>
        <authorList>
            <person name="Anantharaman K."/>
            <person name="Brown C.T."/>
            <person name="Hug L.A."/>
            <person name="Sharon I."/>
            <person name="Castelle C.J."/>
            <person name="Probst A.J."/>
            <person name="Thomas B.C."/>
            <person name="Singh A."/>
            <person name="Wilkins M.J."/>
            <person name="Karaoz U."/>
            <person name="Brodie E.L."/>
            <person name="Williams K.H."/>
            <person name="Hubbard S.S."/>
            <person name="Banfield J.F."/>
        </authorList>
    </citation>
    <scope>NUCLEOTIDE SEQUENCE [LARGE SCALE GENOMIC DNA]</scope>
</reference>
<dbReference type="GO" id="GO:0016755">
    <property type="term" value="F:aminoacyltransferase activity"/>
    <property type="evidence" value="ECO:0007669"/>
    <property type="project" value="InterPro"/>
</dbReference>
<dbReference type="SUPFAM" id="SSF55729">
    <property type="entry name" value="Acyl-CoA N-acyltransferases (Nat)"/>
    <property type="match status" value="2"/>
</dbReference>
<evidence type="ECO:0000256" key="6">
    <source>
        <dbReference type="ARBA" id="ARBA00023316"/>
    </source>
</evidence>
<dbReference type="InterPro" id="IPR050644">
    <property type="entry name" value="PG_Glycine_Bridge_Synth"/>
</dbReference>
<keyword evidence="4" id="KW-0573">Peptidoglycan synthesis</keyword>
<dbReference type="Gene3D" id="3.40.630.30">
    <property type="match status" value="2"/>
</dbReference>
<evidence type="ECO:0000256" key="2">
    <source>
        <dbReference type="ARBA" id="ARBA00022679"/>
    </source>
</evidence>